<sequence length="83" mass="9189">MRDNPEEGAIEPLIDERSESLADRPPRQPVREGSGSKLTCISRASELVSLQLCNTPPERRALEQYHADSSGGQQLASCRNRRA</sequence>
<feature type="compositionally biased region" description="Basic and acidic residues" evidence="1">
    <location>
        <begin position="14"/>
        <end position="30"/>
    </location>
</feature>
<evidence type="ECO:0000313" key="2">
    <source>
        <dbReference type="Proteomes" id="UP000887581"/>
    </source>
</evidence>
<organism evidence="2 3">
    <name type="scientific">Setaria digitata</name>
    <dbReference type="NCBI Taxonomy" id="48799"/>
    <lineage>
        <taxon>Eukaryota</taxon>
        <taxon>Metazoa</taxon>
        <taxon>Ecdysozoa</taxon>
        <taxon>Nematoda</taxon>
        <taxon>Chromadorea</taxon>
        <taxon>Rhabditida</taxon>
        <taxon>Spirurina</taxon>
        <taxon>Spiruromorpha</taxon>
        <taxon>Filarioidea</taxon>
        <taxon>Setariidae</taxon>
        <taxon>Setaria</taxon>
    </lineage>
</organism>
<evidence type="ECO:0000313" key="3">
    <source>
        <dbReference type="WBParaSite" id="sdigi.contig260.g6800.t1"/>
    </source>
</evidence>
<dbReference type="WBParaSite" id="sdigi.contig260.g6800.t1">
    <property type="protein sequence ID" value="sdigi.contig260.g6800.t1"/>
    <property type="gene ID" value="sdigi.contig260.g6800"/>
</dbReference>
<dbReference type="AlphaFoldDB" id="A0A915PMZ3"/>
<name>A0A915PMZ3_9BILA</name>
<dbReference type="Proteomes" id="UP000887581">
    <property type="component" value="Unplaced"/>
</dbReference>
<protein>
    <submittedName>
        <fullName evidence="3">Uncharacterized protein</fullName>
    </submittedName>
</protein>
<reference evidence="3" key="1">
    <citation type="submission" date="2022-11" db="UniProtKB">
        <authorList>
            <consortium name="WormBaseParasite"/>
        </authorList>
    </citation>
    <scope>IDENTIFICATION</scope>
</reference>
<proteinExistence type="predicted"/>
<accession>A0A915PMZ3</accession>
<evidence type="ECO:0000256" key="1">
    <source>
        <dbReference type="SAM" id="MobiDB-lite"/>
    </source>
</evidence>
<feature type="region of interest" description="Disordered" evidence="1">
    <location>
        <begin position="1"/>
        <end position="37"/>
    </location>
</feature>
<keyword evidence="2" id="KW-1185">Reference proteome</keyword>
<feature type="region of interest" description="Disordered" evidence="1">
    <location>
        <begin position="64"/>
        <end position="83"/>
    </location>
</feature>